<dbReference type="PANTHER" id="PTHR37540:SF5">
    <property type="entry name" value="TRANSCRIPTION FACTOR DOMAIN-CONTAINING PROTEIN"/>
    <property type="match status" value="1"/>
</dbReference>
<dbReference type="Proteomes" id="UP000813385">
    <property type="component" value="Unassembled WGS sequence"/>
</dbReference>
<comment type="caution">
    <text evidence="1">The sequence shown here is derived from an EMBL/GenBank/DDBJ whole genome shotgun (WGS) entry which is preliminary data.</text>
</comment>
<name>A0A8K0TE90_9PEZI</name>
<dbReference type="OrthoDB" id="3469225at2759"/>
<evidence type="ECO:0000313" key="1">
    <source>
        <dbReference type="EMBL" id="KAH7359304.1"/>
    </source>
</evidence>
<dbReference type="PANTHER" id="PTHR37540">
    <property type="entry name" value="TRANSCRIPTION FACTOR (ACR-2), PUTATIVE-RELATED-RELATED"/>
    <property type="match status" value="1"/>
</dbReference>
<organism evidence="1 2">
    <name type="scientific">Plectosphaerella cucumerina</name>
    <dbReference type="NCBI Taxonomy" id="40658"/>
    <lineage>
        <taxon>Eukaryota</taxon>
        <taxon>Fungi</taxon>
        <taxon>Dikarya</taxon>
        <taxon>Ascomycota</taxon>
        <taxon>Pezizomycotina</taxon>
        <taxon>Sordariomycetes</taxon>
        <taxon>Hypocreomycetidae</taxon>
        <taxon>Glomerellales</taxon>
        <taxon>Plectosphaerellaceae</taxon>
        <taxon>Plectosphaerella</taxon>
    </lineage>
</organism>
<proteinExistence type="predicted"/>
<sequence>MRIGNHGRWRMHMEGLVNVVELAGGVDALESCPPIRQSLFIADVLGSLVNDAPPRFPAMVINLRPASTSSASQKFKATSSLDGTAIEVIDDALHAASQLAALLNHEWDAQRMTLDLLLPVSAITHTVLSLPRPMQFNTTSPLCATAELVRMSVLAMLSTVITTTSGDTLYCVGRRRTHARELLARCGHVWIWAKLRLWVLVIQALIETSPRAWLLDEITEAMANLSLRSWDELVTTLQQVVWVDKAAMTEMQQLRDDLETHRTNQSR</sequence>
<protein>
    <submittedName>
        <fullName evidence="1">Uncharacterized protein</fullName>
    </submittedName>
</protein>
<evidence type="ECO:0000313" key="2">
    <source>
        <dbReference type="Proteomes" id="UP000813385"/>
    </source>
</evidence>
<gene>
    <name evidence="1" type="ORF">B0T11DRAFT_114092</name>
</gene>
<accession>A0A8K0TE90</accession>
<reference evidence="1" key="1">
    <citation type="journal article" date="2021" name="Nat. Commun.">
        <title>Genetic determinants of endophytism in the Arabidopsis root mycobiome.</title>
        <authorList>
            <person name="Mesny F."/>
            <person name="Miyauchi S."/>
            <person name="Thiergart T."/>
            <person name="Pickel B."/>
            <person name="Atanasova L."/>
            <person name="Karlsson M."/>
            <person name="Huettel B."/>
            <person name="Barry K.W."/>
            <person name="Haridas S."/>
            <person name="Chen C."/>
            <person name="Bauer D."/>
            <person name="Andreopoulos W."/>
            <person name="Pangilinan J."/>
            <person name="LaButti K."/>
            <person name="Riley R."/>
            <person name="Lipzen A."/>
            <person name="Clum A."/>
            <person name="Drula E."/>
            <person name="Henrissat B."/>
            <person name="Kohler A."/>
            <person name="Grigoriev I.V."/>
            <person name="Martin F.M."/>
            <person name="Hacquard S."/>
        </authorList>
    </citation>
    <scope>NUCLEOTIDE SEQUENCE</scope>
    <source>
        <strain evidence="1">MPI-CAGE-AT-0016</strain>
    </source>
</reference>
<dbReference type="AlphaFoldDB" id="A0A8K0TE90"/>
<keyword evidence="2" id="KW-1185">Reference proteome</keyword>
<dbReference type="EMBL" id="JAGPXD010000004">
    <property type="protein sequence ID" value="KAH7359304.1"/>
    <property type="molecule type" value="Genomic_DNA"/>
</dbReference>